<evidence type="ECO:0000313" key="2">
    <source>
        <dbReference type="Proteomes" id="UP000556700"/>
    </source>
</evidence>
<dbReference type="AlphaFoldDB" id="A0A6V6ZAN6"/>
<proteinExistence type="predicted"/>
<dbReference type="Proteomes" id="UP000556700">
    <property type="component" value="Unassembled WGS sequence"/>
</dbReference>
<dbReference type="EMBL" id="CAIJDO010000238">
    <property type="protein sequence ID" value="CAD0008828.1"/>
    <property type="molecule type" value="Genomic_DNA"/>
</dbReference>
<accession>A0A6V6ZAN6</accession>
<evidence type="ECO:0000313" key="1">
    <source>
        <dbReference type="EMBL" id="CAD0008828.1"/>
    </source>
</evidence>
<reference evidence="1 2" key="1">
    <citation type="submission" date="2020-06" db="EMBL/GenBank/DDBJ databases">
        <authorList>
            <person name="Criscuolo A."/>
        </authorList>
    </citation>
    <scope>NUCLEOTIDE SEQUENCE [LARGE SCALE GENOMIC DNA]</scope>
    <source>
        <strain evidence="2">CIP 110025</strain>
    </source>
</reference>
<name>A0A6V6ZAN6_9FLAO</name>
<sequence>MKNLFLILLLASSNLFFGQKVISGEYEMGLKLSYDASKNLLTGYFESYTGWDEQTQNSQFSCIFYIEGKVTGNKFNVKTYYPEDKKEDLILGTVEIVNNRTIKIKLPEEHGGCWNVMHFVENPKFDLEKKSNWIQIRYVDKAKAYFYKNKSDQNPSKIYLVKGDAVCIDKIENGKAFCTYYGKKTSKGWINVAELNKI</sequence>
<gene>
    <name evidence="1" type="ORF">FLACHUCJ7_03981</name>
</gene>
<dbReference type="RefSeq" id="WP_031457274.1">
    <property type="nucleotide sequence ID" value="NZ_CAIJDO010000238.1"/>
</dbReference>
<organism evidence="1 2">
    <name type="scientific">Flavobacterium chungangense</name>
    <dbReference type="NCBI Taxonomy" id="554283"/>
    <lineage>
        <taxon>Bacteria</taxon>
        <taxon>Pseudomonadati</taxon>
        <taxon>Bacteroidota</taxon>
        <taxon>Flavobacteriia</taxon>
        <taxon>Flavobacteriales</taxon>
        <taxon>Flavobacteriaceae</taxon>
        <taxon>Flavobacterium</taxon>
    </lineage>
</organism>
<comment type="caution">
    <text evidence="1">The sequence shown here is derived from an EMBL/GenBank/DDBJ whole genome shotgun (WGS) entry which is preliminary data.</text>
</comment>
<protein>
    <submittedName>
        <fullName evidence="1">Uncharacterized protein</fullName>
    </submittedName>
</protein>
<keyword evidence="2" id="KW-1185">Reference proteome</keyword>